<dbReference type="InterPro" id="IPR020595">
    <property type="entry name" value="MnmG-rel_CS"/>
</dbReference>
<dbReference type="HAMAP" id="MF_01037">
    <property type="entry name" value="TrmFO"/>
    <property type="match status" value="1"/>
</dbReference>
<dbReference type="EMBL" id="JAGGKV010000001">
    <property type="protein sequence ID" value="MBP1961121.1"/>
    <property type="molecule type" value="Genomic_DNA"/>
</dbReference>
<evidence type="ECO:0000313" key="13">
    <source>
        <dbReference type="Proteomes" id="UP001519344"/>
    </source>
</evidence>
<dbReference type="InterPro" id="IPR002218">
    <property type="entry name" value="MnmG-rel"/>
</dbReference>
<evidence type="ECO:0000256" key="4">
    <source>
        <dbReference type="ARBA" id="ARBA00022630"/>
    </source>
</evidence>
<comment type="function">
    <text evidence="10">Catalyzes the folate-dependent formation of 5-methyl-uridine at position 54 (M-5-U54) in all tRNAs.</text>
</comment>
<keyword evidence="5 10" id="KW-0808">Transferase</keyword>
<evidence type="ECO:0000256" key="9">
    <source>
        <dbReference type="ARBA" id="ARBA00023027"/>
    </source>
</evidence>
<keyword evidence="2 10" id="KW-0963">Cytoplasm</keyword>
<evidence type="ECO:0000256" key="10">
    <source>
        <dbReference type="HAMAP-Rule" id="MF_01037"/>
    </source>
</evidence>
<evidence type="ECO:0000256" key="1">
    <source>
        <dbReference type="ARBA" id="ARBA00001974"/>
    </source>
</evidence>
<comment type="catalytic activity">
    <reaction evidence="10">
        <text>uridine(54) in tRNA + (6R)-5,10-methylene-5,6,7,8-tetrahydrofolate + NADH + H(+) = 5-methyluridine(54) in tRNA + (6S)-5,6,7,8-tetrahydrofolate + NAD(+)</text>
        <dbReference type="Rhea" id="RHEA:16873"/>
        <dbReference type="Rhea" id="RHEA-COMP:10167"/>
        <dbReference type="Rhea" id="RHEA-COMP:10193"/>
        <dbReference type="ChEBI" id="CHEBI:15378"/>
        <dbReference type="ChEBI" id="CHEBI:15636"/>
        <dbReference type="ChEBI" id="CHEBI:57453"/>
        <dbReference type="ChEBI" id="CHEBI:57540"/>
        <dbReference type="ChEBI" id="CHEBI:57945"/>
        <dbReference type="ChEBI" id="CHEBI:65315"/>
        <dbReference type="ChEBI" id="CHEBI:74447"/>
        <dbReference type="EC" id="2.1.1.74"/>
    </reaction>
</comment>
<keyword evidence="3 10" id="KW-0489">Methyltransferase</keyword>
<evidence type="ECO:0000256" key="8">
    <source>
        <dbReference type="ARBA" id="ARBA00022857"/>
    </source>
</evidence>
<keyword evidence="8 10" id="KW-0521">NADP</keyword>
<feature type="domain" description="MnmG N-terminal" evidence="11">
    <location>
        <begin position="7"/>
        <end position="368"/>
    </location>
</feature>
<dbReference type="Gene3D" id="3.50.50.60">
    <property type="entry name" value="FAD/NAD(P)-binding domain"/>
    <property type="match status" value="2"/>
</dbReference>
<keyword evidence="4 10" id="KW-0285">Flavoprotein</keyword>
<dbReference type="PANTHER" id="PTHR11806">
    <property type="entry name" value="GLUCOSE INHIBITED DIVISION PROTEIN A"/>
    <property type="match status" value="1"/>
</dbReference>
<dbReference type="NCBIfam" id="TIGR00137">
    <property type="entry name" value="gid_trmFO"/>
    <property type="match status" value="1"/>
</dbReference>
<gene>
    <name evidence="10" type="primary">trmFO</name>
    <name evidence="12" type="ORF">J2Z65_000315</name>
</gene>
<dbReference type="NCBIfam" id="NF003739">
    <property type="entry name" value="PRK05335.1"/>
    <property type="match status" value="1"/>
</dbReference>
<keyword evidence="13" id="KW-1185">Reference proteome</keyword>
<evidence type="ECO:0000256" key="3">
    <source>
        <dbReference type="ARBA" id="ARBA00022603"/>
    </source>
</evidence>
<evidence type="ECO:0000313" key="12">
    <source>
        <dbReference type="EMBL" id="MBP1961121.1"/>
    </source>
</evidence>
<dbReference type="RefSeq" id="WP_167056144.1">
    <property type="nucleotide sequence ID" value="NZ_JAAOZR010000013.1"/>
</dbReference>
<dbReference type="Proteomes" id="UP001519344">
    <property type="component" value="Unassembled WGS sequence"/>
</dbReference>
<dbReference type="EC" id="2.1.1.74" evidence="10"/>
<evidence type="ECO:0000256" key="2">
    <source>
        <dbReference type="ARBA" id="ARBA00022490"/>
    </source>
</evidence>
<comment type="cofactor">
    <cofactor evidence="1 10">
        <name>FAD</name>
        <dbReference type="ChEBI" id="CHEBI:57692"/>
    </cofactor>
</comment>
<keyword evidence="6 10" id="KW-0819">tRNA processing</keyword>
<comment type="catalytic activity">
    <reaction evidence="10">
        <text>uridine(54) in tRNA + (6R)-5,10-methylene-5,6,7,8-tetrahydrofolate + NADPH + H(+) = 5-methyluridine(54) in tRNA + (6S)-5,6,7,8-tetrahydrofolate + NADP(+)</text>
        <dbReference type="Rhea" id="RHEA:62372"/>
        <dbReference type="Rhea" id="RHEA-COMP:10167"/>
        <dbReference type="Rhea" id="RHEA-COMP:10193"/>
        <dbReference type="ChEBI" id="CHEBI:15378"/>
        <dbReference type="ChEBI" id="CHEBI:15636"/>
        <dbReference type="ChEBI" id="CHEBI:57453"/>
        <dbReference type="ChEBI" id="CHEBI:57783"/>
        <dbReference type="ChEBI" id="CHEBI:58349"/>
        <dbReference type="ChEBI" id="CHEBI:65315"/>
        <dbReference type="ChEBI" id="CHEBI:74447"/>
        <dbReference type="EC" id="2.1.1.74"/>
    </reaction>
</comment>
<comment type="similarity">
    <text evidence="10">Belongs to the MnmG family. TrmFO subfamily.</text>
</comment>
<dbReference type="Pfam" id="PF01134">
    <property type="entry name" value="GIDA"/>
    <property type="match status" value="1"/>
</dbReference>
<evidence type="ECO:0000259" key="11">
    <source>
        <dbReference type="Pfam" id="PF01134"/>
    </source>
</evidence>
<dbReference type="InterPro" id="IPR036188">
    <property type="entry name" value="FAD/NAD-bd_sf"/>
</dbReference>
<dbReference type="InterPro" id="IPR040131">
    <property type="entry name" value="MnmG_N"/>
</dbReference>
<keyword evidence="9 10" id="KW-0520">NAD</keyword>
<reference evidence="12 13" key="1">
    <citation type="submission" date="2021-03" db="EMBL/GenBank/DDBJ databases">
        <title>Genomic Encyclopedia of Type Strains, Phase IV (KMG-IV): sequencing the most valuable type-strain genomes for metagenomic binning, comparative biology and taxonomic classification.</title>
        <authorList>
            <person name="Goeker M."/>
        </authorList>
    </citation>
    <scope>NUCLEOTIDE SEQUENCE [LARGE SCALE GENOMIC DNA]</scope>
    <source>
        <strain evidence="12 13">DSM 24950</strain>
    </source>
</reference>
<organism evidence="12 13">
    <name type="scientific">Paenibacillus aceris</name>
    <dbReference type="NCBI Taxonomy" id="869555"/>
    <lineage>
        <taxon>Bacteria</taxon>
        <taxon>Bacillati</taxon>
        <taxon>Bacillota</taxon>
        <taxon>Bacilli</taxon>
        <taxon>Bacillales</taxon>
        <taxon>Paenibacillaceae</taxon>
        <taxon>Paenibacillus</taxon>
    </lineage>
</organism>
<name>A0ABS4HRT1_9BACL</name>
<dbReference type="InterPro" id="IPR004417">
    <property type="entry name" value="TrmFO"/>
</dbReference>
<feature type="binding site" evidence="10">
    <location>
        <begin position="11"/>
        <end position="16"/>
    </location>
    <ligand>
        <name>FAD</name>
        <dbReference type="ChEBI" id="CHEBI:57692"/>
    </ligand>
</feature>
<keyword evidence="7 10" id="KW-0274">FAD</keyword>
<dbReference type="SUPFAM" id="SSF51905">
    <property type="entry name" value="FAD/NAD(P)-binding domain"/>
    <property type="match status" value="1"/>
</dbReference>
<evidence type="ECO:0000256" key="6">
    <source>
        <dbReference type="ARBA" id="ARBA00022694"/>
    </source>
</evidence>
<evidence type="ECO:0000256" key="7">
    <source>
        <dbReference type="ARBA" id="ARBA00022827"/>
    </source>
</evidence>
<comment type="subcellular location">
    <subcellularLocation>
        <location evidence="10">Cytoplasm</location>
    </subcellularLocation>
</comment>
<evidence type="ECO:0000256" key="5">
    <source>
        <dbReference type="ARBA" id="ARBA00022679"/>
    </source>
</evidence>
<sequence>MPEYPRVTVIGAGLAGSEAAWQIARQGVPVTLYEMRNVRKTPAHITDQFAELVCSNSLRSNGLTNAVGVLKEEMRHMDSLILSCADRHAVPAGGALAVDRDGFSQAVTQTLRNHPLIEVINEEVQVLPEGITVVASGPLTSPDLSAQLKELMGEEYLYFYDAAAPIVEKDSIDMNKVYLASRYDKGEAAYLNCPMTEEEFNVFYEALITAEVAELKEFEKEIYFEGCMPLEVMAKRGKQTVLFGPMKPVGLINPHTGKLPHAVVQLRQDNAAGTLYNLVGFQTHLKWGEQKRVLSLIPGLEQAEFVRYGVMHRNTFINSPKLLEPTYQYKRRENLFFAGQMTGVEGYVESAASGLIAGLNAGRLAKGQPCLVLPEETTLGSMAHYITTADFKHFQPMNANFGLLPQLPERIRNKKEKYEKLANRAIESIQNFSKTQTE</sequence>
<dbReference type="GO" id="GO:0032259">
    <property type="term" value="P:methylation"/>
    <property type="evidence" value="ECO:0007669"/>
    <property type="project" value="UniProtKB-KW"/>
</dbReference>
<dbReference type="PROSITE" id="PS01281">
    <property type="entry name" value="GIDA_2"/>
    <property type="match status" value="1"/>
</dbReference>
<comment type="caution">
    <text evidence="12">The sequence shown here is derived from an EMBL/GenBank/DDBJ whole genome shotgun (WGS) entry which is preliminary data.</text>
</comment>
<dbReference type="PANTHER" id="PTHR11806:SF2">
    <property type="entry name" value="METHYLENETETRAHYDROFOLATE--TRNA-(URACIL-5-)-METHYLTRANSFERASE TRMFO"/>
    <property type="match status" value="1"/>
</dbReference>
<dbReference type="GO" id="GO:0047151">
    <property type="term" value="F:tRNA (uracil(54)-C5)-methyltransferase activity, 5,10-methylenetetrahydrofolate-dependent"/>
    <property type="evidence" value="ECO:0007669"/>
    <property type="project" value="UniProtKB-EC"/>
</dbReference>
<proteinExistence type="inferred from homology"/>
<protein>
    <recommendedName>
        <fullName evidence="10">Methylenetetrahydrofolate--tRNA-(uracil-5-)-methyltransferase TrmFO</fullName>
        <ecNumber evidence="10">2.1.1.74</ecNumber>
    </recommendedName>
    <alternativeName>
        <fullName evidence="10">Folate-dependent tRNA (uracil-5-)-methyltransferase</fullName>
    </alternativeName>
    <alternativeName>
        <fullName evidence="10">Folate-dependent tRNA(M-5-U54)-methyltransferase</fullName>
    </alternativeName>
</protein>
<accession>A0ABS4HRT1</accession>